<keyword evidence="3 14" id="KW-0813">Transport</keyword>
<organism evidence="20 21">
    <name type="scientific">Marinobacter oulmenensis</name>
    <dbReference type="NCBI Taxonomy" id="643747"/>
    <lineage>
        <taxon>Bacteria</taxon>
        <taxon>Pseudomonadati</taxon>
        <taxon>Pseudomonadota</taxon>
        <taxon>Gammaproteobacteria</taxon>
        <taxon>Pseudomonadales</taxon>
        <taxon>Marinobacteraceae</taxon>
        <taxon>Marinobacter</taxon>
    </lineage>
</organism>
<feature type="domain" description="TonB-dependent receptor plug" evidence="19">
    <location>
        <begin position="79"/>
        <end position="180"/>
    </location>
</feature>
<keyword evidence="13 14" id="KW-0998">Cell outer membrane</keyword>
<comment type="subcellular location">
    <subcellularLocation>
        <location evidence="1 14">Cell outer membrane</location>
        <topology evidence="1 14">Multi-pass membrane protein</topology>
    </subcellularLocation>
</comment>
<dbReference type="Gene3D" id="2.170.130.10">
    <property type="entry name" value="TonB-dependent receptor, plug domain"/>
    <property type="match status" value="1"/>
</dbReference>
<dbReference type="FunFam" id="2.170.130.10:FF:000010">
    <property type="entry name" value="Ferripyoverdine receptor"/>
    <property type="match status" value="1"/>
</dbReference>
<dbReference type="PANTHER" id="PTHR32552:SF74">
    <property type="entry name" value="HYDROXAMATE SIDEROPHORE RECEPTOR FHUE"/>
    <property type="match status" value="1"/>
</dbReference>
<dbReference type="Pfam" id="PF07715">
    <property type="entry name" value="Plug"/>
    <property type="match status" value="1"/>
</dbReference>
<dbReference type="GO" id="GO:0015891">
    <property type="term" value="P:siderophore transport"/>
    <property type="evidence" value="ECO:0007669"/>
    <property type="project" value="InterPro"/>
</dbReference>
<dbReference type="PROSITE" id="PS01156">
    <property type="entry name" value="TONB_DEPENDENT_REC_2"/>
    <property type="match status" value="1"/>
</dbReference>
<protein>
    <submittedName>
        <fullName evidence="20">Outer membrane receptor for ferric coprogen and ferric-rhodotorulic acid</fullName>
    </submittedName>
</protein>
<feature type="chain" id="PRO_5032972709" evidence="17">
    <location>
        <begin position="28"/>
        <end position="730"/>
    </location>
</feature>
<keyword evidence="6 14" id="KW-0812">Transmembrane</keyword>
<keyword evidence="11 14" id="KW-0472">Membrane</keyword>
<keyword evidence="9" id="KW-0406">Ion transport</keyword>
<dbReference type="CDD" id="cd01347">
    <property type="entry name" value="ligand_gated_channel"/>
    <property type="match status" value="1"/>
</dbReference>
<evidence type="ECO:0000256" key="13">
    <source>
        <dbReference type="ARBA" id="ARBA00023237"/>
    </source>
</evidence>
<keyword evidence="10 16" id="KW-0798">TonB box</keyword>
<dbReference type="SUPFAM" id="SSF56935">
    <property type="entry name" value="Porins"/>
    <property type="match status" value="1"/>
</dbReference>
<dbReference type="NCBIfam" id="TIGR01783">
    <property type="entry name" value="TonB-siderophor"/>
    <property type="match status" value="1"/>
</dbReference>
<evidence type="ECO:0000256" key="11">
    <source>
        <dbReference type="ARBA" id="ARBA00023136"/>
    </source>
</evidence>
<evidence type="ECO:0000259" key="19">
    <source>
        <dbReference type="Pfam" id="PF07715"/>
    </source>
</evidence>
<evidence type="ECO:0000256" key="17">
    <source>
        <dbReference type="SAM" id="SignalP"/>
    </source>
</evidence>
<evidence type="ECO:0000256" key="7">
    <source>
        <dbReference type="ARBA" id="ARBA00022729"/>
    </source>
</evidence>
<evidence type="ECO:0000256" key="1">
    <source>
        <dbReference type="ARBA" id="ARBA00004571"/>
    </source>
</evidence>
<accession>A0A840UFV2</accession>
<dbReference type="InterPro" id="IPR039426">
    <property type="entry name" value="TonB-dep_rcpt-like"/>
</dbReference>
<feature type="domain" description="TonB-dependent receptor-like beta-barrel" evidence="18">
    <location>
        <begin position="277"/>
        <end position="699"/>
    </location>
</feature>
<evidence type="ECO:0000256" key="16">
    <source>
        <dbReference type="RuleBase" id="RU003357"/>
    </source>
</evidence>
<evidence type="ECO:0000256" key="5">
    <source>
        <dbReference type="ARBA" id="ARBA00022496"/>
    </source>
</evidence>
<gene>
    <name evidence="20" type="ORF">HNR38_002095</name>
</gene>
<comment type="similarity">
    <text evidence="2 14 16">Belongs to the TonB-dependent receptor family.</text>
</comment>
<dbReference type="InterPro" id="IPR000531">
    <property type="entry name" value="Beta-barrel_TonB"/>
</dbReference>
<evidence type="ECO:0000256" key="6">
    <source>
        <dbReference type="ARBA" id="ARBA00022692"/>
    </source>
</evidence>
<evidence type="ECO:0000259" key="18">
    <source>
        <dbReference type="Pfam" id="PF00593"/>
    </source>
</evidence>
<dbReference type="GO" id="GO:0009279">
    <property type="term" value="C:cell outer membrane"/>
    <property type="evidence" value="ECO:0007669"/>
    <property type="project" value="UniProtKB-SubCell"/>
</dbReference>
<dbReference type="InterPro" id="IPR012910">
    <property type="entry name" value="Plug_dom"/>
</dbReference>
<dbReference type="Gene3D" id="2.40.170.20">
    <property type="entry name" value="TonB-dependent receptor, beta-barrel domain"/>
    <property type="match status" value="1"/>
</dbReference>
<keyword evidence="7 17" id="KW-0732">Signal</keyword>
<dbReference type="PROSITE" id="PS52016">
    <property type="entry name" value="TONB_DEPENDENT_REC_3"/>
    <property type="match status" value="1"/>
</dbReference>
<dbReference type="AlphaFoldDB" id="A0A840UFV2"/>
<reference evidence="20 21" key="1">
    <citation type="submission" date="2020-08" db="EMBL/GenBank/DDBJ databases">
        <title>Genomic Encyclopedia of Type Strains, Phase IV (KMG-IV): sequencing the most valuable type-strain genomes for metagenomic binning, comparative biology and taxonomic classification.</title>
        <authorList>
            <person name="Goeker M."/>
        </authorList>
    </citation>
    <scope>NUCLEOTIDE SEQUENCE [LARGE SCALE GENOMIC DNA]</scope>
    <source>
        <strain evidence="20 21">DSM 22359</strain>
    </source>
</reference>
<keyword evidence="8" id="KW-0408">Iron</keyword>
<evidence type="ECO:0000256" key="2">
    <source>
        <dbReference type="ARBA" id="ARBA00009810"/>
    </source>
</evidence>
<dbReference type="InterPro" id="IPR010105">
    <property type="entry name" value="TonB_sidphr_rcpt"/>
</dbReference>
<keyword evidence="12 20" id="KW-0675">Receptor</keyword>
<proteinExistence type="inferred from homology"/>
<evidence type="ECO:0000256" key="12">
    <source>
        <dbReference type="ARBA" id="ARBA00023170"/>
    </source>
</evidence>
<dbReference type="PANTHER" id="PTHR32552">
    <property type="entry name" value="FERRICHROME IRON RECEPTOR-RELATED"/>
    <property type="match status" value="1"/>
</dbReference>
<keyword evidence="21" id="KW-1185">Reference proteome</keyword>
<evidence type="ECO:0000256" key="8">
    <source>
        <dbReference type="ARBA" id="ARBA00023004"/>
    </source>
</evidence>
<evidence type="ECO:0000256" key="3">
    <source>
        <dbReference type="ARBA" id="ARBA00022448"/>
    </source>
</evidence>
<dbReference type="GO" id="GO:0038023">
    <property type="term" value="F:signaling receptor activity"/>
    <property type="evidence" value="ECO:0007669"/>
    <property type="project" value="InterPro"/>
</dbReference>
<evidence type="ECO:0000256" key="10">
    <source>
        <dbReference type="ARBA" id="ARBA00023077"/>
    </source>
</evidence>
<evidence type="ECO:0000256" key="15">
    <source>
        <dbReference type="PROSITE-ProRule" id="PRU10144"/>
    </source>
</evidence>
<dbReference type="RefSeq" id="WP_221275766.1">
    <property type="nucleotide sequence ID" value="NZ_JACHFE010000005.1"/>
</dbReference>
<dbReference type="EMBL" id="JACHFE010000005">
    <property type="protein sequence ID" value="MBB5321601.1"/>
    <property type="molecule type" value="Genomic_DNA"/>
</dbReference>
<evidence type="ECO:0000313" key="21">
    <source>
        <dbReference type="Proteomes" id="UP000591735"/>
    </source>
</evidence>
<sequence length="730" mass="80185">MTQPLTARRTALSVAIALSLASMPGFAQESTDGSDGEVSSPTTLEAIEVTADGERRSTENSDSYTTEVMRTATPLSMSIRETPQSVSVVSRQQIEDRNLEDVTDVVKTVTGLHSRQYDTSRARFNARGFEIGNLMVDGVPTSWRPGWSAGETQRSMVMYDHVEVVRGATGLTTGFGNPAAAINLVRKHADSRELTGDISVSGGRWSTYSTTADVTTPLNSSGSVRGRIVANYKQADSYQDLLEDEQSVFYGVVDADLTDATTLSLGVSYQDNDPSGSTWGGLPPWYTDGSRTDWDRDKTTAADWTYWASEDTGYFATLNHRFANGWSVEARYDRSETDGDMKLLYLSGQPDRVTGLGMGRSTSYYLTERVQDTITLSTSGPFQLAGREHELAFGYIHSDMDFESIGHASTNTPPGNFNTWDGSYPEPVWGATSIADARDTTEDSFYAVTRLSLADNLTAVLGGRLASYEIDGQTWQGPFGYEHNDVFTPYGGLILDLNEEVSAYASYTDIFNPQDSFDIDGEALDPISGQTYEMGLKGEFYEGRLNASLALFRIEQDNVATQAGTQPDGNGGTVAYYRGQEGVESDGYEIDVAGQVAPGWEVSAGLSVFSARDQDGDEANTEFPRRSLKLFTRYQFQNTLRPLTIGGGVTWFSEGYKEVSNPVSSEDERLEQGAYSLVSLMARYQFTPELSAQVNVDNLLDEKYYSQVGFYNQYSYGEPRNVTATLKYSF</sequence>
<feature type="signal peptide" evidence="17">
    <location>
        <begin position="1"/>
        <end position="27"/>
    </location>
</feature>
<keyword evidence="5" id="KW-0410">Iron transport</keyword>
<dbReference type="GO" id="GO:0015344">
    <property type="term" value="F:siderophore uptake transmembrane transporter activity"/>
    <property type="evidence" value="ECO:0007669"/>
    <property type="project" value="TreeGrafter"/>
</dbReference>
<dbReference type="InterPro" id="IPR037066">
    <property type="entry name" value="Plug_dom_sf"/>
</dbReference>
<evidence type="ECO:0000256" key="14">
    <source>
        <dbReference type="PROSITE-ProRule" id="PRU01360"/>
    </source>
</evidence>
<dbReference type="InterPro" id="IPR036942">
    <property type="entry name" value="Beta-barrel_TonB_sf"/>
</dbReference>
<comment type="caution">
    <text evidence="20">The sequence shown here is derived from an EMBL/GenBank/DDBJ whole genome shotgun (WGS) entry which is preliminary data.</text>
</comment>
<dbReference type="InterPro" id="IPR010917">
    <property type="entry name" value="TonB_rcpt_CS"/>
</dbReference>
<evidence type="ECO:0000256" key="9">
    <source>
        <dbReference type="ARBA" id="ARBA00023065"/>
    </source>
</evidence>
<keyword evidence="4 14" id="KW-1134">Transmembrane beta strand</keyword>
<evidence type="ECO:0000313" key="20">
    <source>
        <dbReference type="EMBL" id="MBB5321601.1"/>
    </source>
</evidence>
<dbReference type="Pfam" id="PF00593">
    <property type="entry name" value="TonB_dep_Rec_b-barrel"/>
    <property type="match status" value="1"/>
</dbReference>
<feature type="short sequence motif" description="TonB C-terminal box" evidence="15">
    <location>
        <begin position="713"/>
        <end position="730"/>
    </location>
</feature>
<evidence type="ECO:0000256" key="4">
    <source>
        <dbReference type="ARBA" id="ARBA00022452"/>
    </source>
</evidence>
<dbReference type="Proteomes" id="UP000591735">
    <property type="component" value="Unassembled WGS sequence"/>
</dbReference>
<name>A0A840UFV2_9GAMM</name>